<dbReference type="AlphaFoldDB" id="A0A6J4UWL0"/>
<organism evidence="5">
    <name type="scientific">uncultured Thermomicrobiales bacterium</name>
    <dbReference type="NCBI Taxonomy" id="1645740"/>
    <lineage>
        <taxon>Bacteria</taxon>
        <taxon>Pseudomonadati</taxon>
        <taxon>Thermomicrobiota</taxon>
        <taxon>Thermomicrobia</taxon>
        <taxon>Thermomicrobiales</taxon>
        <taxon>environmental samples</taxon>
    </lineage>
</organism>
<keyword evidence="3 5" id="KW-0808">Transferase</keyword>
<dbReference type="CDD" id="cd00685">
    <property type="entry name" value="Trans_IPPS_HT"/>
    <property type="match status" value="1"/>
</dbReference>
<evidence type="ECO:0000256" key="4">
    <source>
        <dbReference type="SAM" id="MobiDB-lite"/>
    </source>
</evidence>
<dbReference type="GO" id="GO:0008299">
    <property type="term" value="P:isoprenoid biosynthetic process"/>
    <property type="evidence" value="ECO:0007669"/>
    <property type="project" value="InterPro"/>
</dbReference>
<name>A0A6J4UWL0_9BACT</name>
<feature type="region of interest" description="Disordered" evidence="4">
    <location>
        <begin position="1"/>
        <end position="57"/>
    </location>
</feature>
<keyword evidence="2" id="KW-0460">Magnesium</keyword>
<evidence type="ECO:0000313" key="5">
    <source>
        <dbReference type="EMBL" id="CAA9560607.1"/>
    </source>
</evidence>
<dbReference type="SUPFAM" id="SSF48576">
    <property type="entry name" value="Terpenoid synthases"/>
    <property type="match status" value="1"/>
</dbReference>
<dbReference type="InterPro" id="IPR033749">
    <property type="entry name" value="Polyprenyl_synt_CS"/>
</dbReference>
<dbReference type="InterPro" id="IPR008949">
    <property type="entry name" value="Isoprenoid_synthase_dom_sf"/>
</dbReference>
<dbReference type="PANTHER" id="PTHR12001">
    <property type="entry name" value="GERANYLGERANYL PYROPHOSPHATE SYNTHASE"/>
    <property type="match status" value="1"/>
</dbReference>
<dbReference type="PROSITE" id="PS00444">
    <property type="entry name" value="POLYPRENYL_SYNTHASE_2"/>
    <property type="match status" value="1"/>
</dbReference>
<proteinExistence type="inferred from homology"/>
<dbReference type="Gene3D" id="1.10.600.10">
    <property type="entry name" value="Farnesyl Diphosphate Synthase"/>
    <property type="match status" value="1"/>
</dbReference>
<dbReference type="InterPro" id="IPR000092">
    <property type="entry name" value="Polyprenyl_synt"/>
</dbReference>
<dbReference type="GO" id="GO:0004311">
    <property type="term" value="F:geranylgeranyl diphosphate synthase activity"/>
    <property type="evidence" value="ECO:0007669"/>
    <property type="project" value="UniProtKB-EC"/>
</dbReference>
<keyword evidence="1" id="KW-0479">Metal-binding</keyword>
<gene>
    <name evidence="5" type="ORF">AVDCRST_MAG70-1638</name>
</gene>
<dbReference type="SFLD" id="SFLDG01017">
    <property type="entry name" value="Polyprenyl_Transferase_Like"/>
    <property type="match status" value="1"/>
</dbReference>
<dbReference type="EMBL" id="CADCWH010000260">
    <property type="protein sequence ID" value="CAA9560607.1"/>
    <property type="molecule type" value="Genomic_DNA"/>
</dbReference>
<evidence type="ECO:0000256" key="1">
    <source>
        <dbReference type="ARBA" id="ARBA00022723"/>
    </source>
</evidence>
<dbReference type="GO" id="GO:0046872">
    <property type="term" value="F:metal ion binding"/>
    <property type="evidence" value="ECO:0007669"/>
    <property type="project" value="UniProtKB-KW"/>
</dbReference>
<evidence type="ECO:0000256" key="3">
    <source>
        <dbReference type="RuleBase" id="RU004466"/>
    </source>
</evidence>
<sequence length="400" mass="42572">MVTSVGVVTEPHGTEMVTGGRAPRTDHANADLAGDEVAEDGRAVPVESPETSGRESDRVDEMIRPELDLAIESLDGQDPTLSGMVRYHLGLVDARFAPLGTEAVTRAQGKRLRPRVALLCCRAVGGDPAVAAPLAAALELLHNFTLIHDDIQDQSAHRRHRPTVWAIWGAAQAINAGDALFAAAHLPLFRLPTAGVSLDLTLRLVEAFDRMTIEIVRGQVLDLSFEGGAAVSPDDYLAMIDGKTAAIVRYAAWAGALLGGADEGTADRLATFGQALGVGFQIRDDLLGIWGSPAETGKPAADDLRRRKQSLPVVLLRTGDDPIARDEVTRWYAGDHIDEAGVGRVLSLLEAAGVRAETEAHIAQLHDRARSALLAALPDGLSPARDVLMAYTDTLANRVD</sequence>
<dbReference type="PANTHER" id="PTHR12001:SF86">
    <property type="entry name" value="GERANYLGERANYL DIPHOSPHATE SYNTHASE"/>
    <property type="match status" value="1"/>
</dbReference>
<protein>
    <submittedName>
        <fullName evidence="5">Geranylgeranyl diphosphate synthase</fullName>
        <ecNumber evidence="5">2.5.1.29</ecNumber>
    </submittedName>
</protein>
<dbReference type="SFLD" id="SFLDS00005">
    <property type="entry name" value="Isoprenoid_Synthase_Type_I"/>
    <property type="match status" value="1"/>
</dbReference>
<reference evidence="5" key="1">
    <citation type="submission" date="2020-02" db="EMBL/GenBank/DDBJ databases">
        <authorList>
            <person name="Meier V. D."/>
        </authorList>
    </citation>
    <scope>NUCLEOTIDE SEQUENCE</scope>
    <source>
        <strain evidence="5">AVDCRST_MAG70</strain>
    </source>
</reference>
<accession>A0A6J4UWL0</accession>
<dbReference type="EC" id="2.5.1.29" evidence="5"/>
<dbReference type="PROSITE" id="PS00723">
    <property type="entry name" value="POLYPRENYL_SYNTHASE_1"/>
    <property type="match status" value="1"/>
</dbReference>
<evidence type="ECO:0000256" key="2">
    <source>
        <dbReference type="ARBA" id="ARBA00022842"/>
    </source>
</evidence>
<comment type="similarity">
    <text evidence="3">Belongs to the FPP/GGPP synthase family.</text>
</comment>
<dbReference type="Pfam" id="PF00348">
    <property type="entry name" value="polyprenyl_synt"/>
    <property type="match status" value="1"/>
</dbReference>